<organism evidence="5 6">
    <name type="scientific">Pyxicephalus adspersus</name>
    <name type="common">African bullfrog</name>
    <dbReference type="NCBI Taxonomy" id="30357"/>
    <lineage>
        <taxon>Eukaryota</taxon>
        <taxon>Metazoa</taxon>
        <taxon>Chordata</taxon>
        <taxon>Craniata</taxon>
        <taxon>Vertebrata</taxon>
        <taxon>Euteleostomi</taxon>
        <taxon>Amphibia</taxon>
        <taxon>Batrachia</taxon>
        <taxon>Anura</taxon>
        <taxon>Neobatrachia</taxon>
        <taxon>Ranoidea</taxon>
        <taxon>Pyxicephalidae</taxon>
        <taxon>Pyxicephalinae</taxon>
        <taxon>Pyxicephalus</taxon>
    </lineage>
</organism>
<keyword evidence="2 4" id="KW-0175">Coiled coil</keyword>
<dbReference type="GO" id="GO:0000795">
    <property type="term" value="C:synaptonemal complex"/>
    <property type="evidence" value="ECO:0007669"/>
    <property type="project" value="InterPro"/>
</dbReference>
<dbReference type="GO" id="GO:0007130">
    <property type="term" value="P:synaptonemal complex assembly"/>
    <property type="evidence" value="ECO:0007669"/>
    <property type="project" value="InterPro"/>
</dbReference>
<dbReference type="PANTHER" id="PTHR21731">
    <property type="entry name" value="SYNAPTONEMAL COMPLEX CENTRAL ELEMENT PROTEIN 1-LIKE"/>
    <property type="match status" value="1"/>
</dbReference>
<evidence type="ECO:0000256" key="3">
    <source>
        <dbReference type="ARBA" id="ARBA00023254"/>
    </source>
</evidence>
<dbReference type="PANTHER" id="PTHR21731:SF1">
    <property type="entry name" value="SYNAPTONEMAL COMPLEX CENTRAL ELEMENT PROTEIN 1-LIKE"/>
    <property type="match status" value="1"/>
</dbReference>
<feature type="coiled-coil region" evidence="4">
    <location>
        <begin position="26"/>
        <end position="99"/>
    </location>
</feature>
<dbReference type="Proteomes" id="UP001181693">
    <property type="component" value="Unassembled WGS sequence"/>
</dbReference>
<accession>A0AAV3A284</accession>
<proteinExistence type="inferred from homology"/>
<evidence type="ECO:0000313" key="6">
    <source>
        <dbReference type="Proteomes" id="UP001181693"/>
    </source>
</evidence>
<evidence type="ECO:0000256" key="4">
    <source>
        <dbReference type="SAM" id="Coils"/>
    </source>
</evidence>
<dbReference type="Pfam" id="PF15233">
    <property type="entry name" value="SYCE1"/>
    <property type="match status" value="1"/>
</dbReference>
<keyword evidence="3" id="KW-0469">Meiosis</keyword>
<feature type="coiled-coil region" evidence="4">
    <location>
        <begin position="137"/>
        <end position="208"/>
    </location>
</feature>
<name>A0AAV3A284_PYXAD</name>
<sequence>MAAEAELLDPKVEDLLAKINITLKAQELTQAEIHKLQKKREAVEKELQELCVERKILKKDLEKKQELVQVLKLRRDSYLEKEQRQREQSEEYKKRTTNLSTQILEEKLKQRKQRMEFQDQLEDLMTKHKNLAEFYNPKRLEEEILHMEEQKKELKQEEKEKLLKLKELEETEIRLREQGILTPEKFFLHSEEAACTVLKAELQAAEEKLMKFLGAMYSEMRSRPILQSTIFS</sequence>
<comment type="caution">
    <text evidence="5">The sequence shown here is derived from an EMBL/GenBank/DDBJ whole genome shotgun (WGS) entry which is preliminary data.</text>
</comment>
<evidence type="ECO:0000256" key="1">
    <source>
        <dbReference type="ARBA" id="ARBA00010094"/>
    </source>
</evidence>
<dbReference type="EMBL" id="DYDO01000007">
    <property type="protein sequence ID" value="DBA21184.1"/>
    <property type="molecule type" value="Genomic_DNA"/>
</dbReference>
<evidence type="ECO:0000313" key="5">
    <source>
        <dbReference type="EMBL" id="DBA21184.1"/>
    </source>
</evidence>
<comment type="similarity">
    <text evidence="1">Belongs to the SYCE family.</text>
</comment>
<dbReference type="InterPro" id="IPR026676">
    <property type="entry name" value="SYCE1"/>
</dbReference>
<reference evidence="5" key="1">
    <citation type="thesis" date="2020" institute="ProQuest LLC" country="789 East Eisenhower Parkway, Ann Arbor, MI, USA">
        <title>Comparative Genomics and Chromosome Evolution.</title>
        <authorList>
            <person name="Mudd A.B."/>
        </authorList>
    </citation>
    <scope>NUCLEOTIDE SEQUENCE</scope>
    <source>
        <strain evidence="5">1538</strain>
        <tissue evidence="5">Blood</tissue>
    </source>
</reference>
<dbReference type="AlphaFoldDB" id="A0AAV3A284"/>
<keyword evidence="6" id="KW-1185">Reference proteome</keyword>
<evidence type="ECO:0000256" key="2">
    <source>
        <dbReference type="ARBA" id="ARBA00023054"/>
    </source>
</evidence>
<gene>
    <name evidence="5" type="ORF">GDO54_017875</name>
</gene>
<evidence type="ECO:0008006" key="7">
    <source>
        <dbReference type="Google" id="ProtNLM"/>
    </source>
</evidence>
<protein>
    <recommendedName>
        <fullName evidence="7">Synaptonemal complex central element protein 1</fullName>
    </recommendedName>
</protein>